<dbReference type="AlphaFoldDB" id="A0A0D1ZM38"/>
<accession>A0A0D1ZM38</accession>
<protein>
    <submittedName>
        <fullName evidence="2">Uncharacterized protein</fullName>
    </submittedName>
</protein>
<gene>
    <name evidence="2" type="ORF">PV10_02693</name>
</gene>
<organism evidence="2 3">
    <name type="scientific">Exophiala mesophila</name>
    <name type="common">Black yeast-like fungus</name>
    <dbReference type="NCBI Taxonomy" id="212818"/>
    <lineage>
        <taxon>Eukaryota</taxon>
        <taxon>Fungi</taxon>
        <taxon>Dikarya</taxon>
        <taxon>Ascomycota</taxon>
        <taxon>Pezizomycotina</taxon>
        <taxon>Eurotiomycetes</taxon>
        <taxon>Chaetothyriomycetidae</taxon>
        <taxon>Chaetothyriales</taxon>
        <taxon>Herpotrichiellaceae</taxon>
        <taxon>Exophiala</taxon>
    </lineage>
</organism>
<dbReference type="Proteomes" id="UP000054302">
    <property type="component" value="Unassembled WGS sequence"/>
</dbReference>
<dbReference type="RefSeq" id="XP_016226558.1">
    <property type="nucleotide sequence ID" value="XM_016367040.1"/>
</dbReference>
<dbReference type="VEuPathDB" id="FungiDB:PV10_02693"/>
<name>A0A0D1ZM38_EXOME</name>
<reference evidence="2 3" key="1">
    <citation type="submission" date="2015-01" db="EMBL/GenBank/DDBJ databases">
        <title>The Genome Sequence of Exophiala mesophila CBS40295.</title>
        <authorList>
            <consortium name="The Broad Institute Genomics Platform"/>
            <person name="Cuomo C."/>
            <person name="de Hoog S."/>
            <person name="Gorbushina A."/>
            <person name="Stielow B."/>
            <person name="Teixiera M."/>
            <person name="Abouelleil A."/>
            <person name="Chapman S.B."/>
            <person name="Priest M."/>
            <person name="Young S.K."/>
            <person name="Wortman J."/>
            <person name="Nusbaum C."/>
            <person name="Birren B."/>
        </authorList>
    </citation>
    <scope>NUCLEOTIDE SEQUENCE [LARGE SCALE GENOMIC DNA]</scope>
    <source>
        <strain evidence="2 3">CBS 40295</strain>
    </source>
</reference>
<feature type="compositionally biased region" description="Basic and acidic residues" evidence="1">
    <location>
        <begin position="87"/>
        <end position="103"/>
    </location>
</feature>
<dbReference type="HOGENOM" id="CLU_1209843_0_0_1"/>
<evidence type="ECO:0000313" key="3">
    <source>
        <dbReference type="Proteomes" id="UP000054302"/>
    </source>
</evidence>
<keyword evidence="3" id="KW-1185">Reference proteome</keyword>
<evidence type="ECO:0000256" key="1">
    <source>
        <dbReference type="SAM" id="MobiDB-lite"/>
    </source>
</evidence>
<dbReference type="EMBL" id="KN847521">
    <property type="protein sequence ID" value="KIV94984.1"/>
    <property type="molecule type" value="Genomic_DNA"/>
</dbReference>
<dbReference type="OrthoDB" id="10261904at2759"/>
<feature type="region of interest" description="Disordered" evidence="1">
    <location>
        <begin position="73"/>
        <end position="106"/>
    </location>
</feature>
<evidence type="ECO:0000313" key="2">
    <source>
        <dbReference type="EMBL" id="KIV94984.1"/>
    </source>
</evidence>
<sequence length="229" mass="25932">MALNSQLYDNIFERIRAPLAEAVDDALSSLHQNSGTPLLRLEACLDHDHSEAAQGAQKEAKRTTLATIELSSFRRRGGSVEGGTDVEQNHSDQETQHQRRLSNDSRLLQNSYRLKRRKVVGGLRLARPAPPTRVASPERETSRRLTSNFRHFPKRNAQTIIYNQEMSHFERLIVGIWEQIHGTPELNPSDSSRHPNDELVSFAEERGTNHVLRSHSTPEDDGADILAFR</sequence>
<dbReference type="STRING" id="212818.A0A0D1ZM38"/>
<proteinExistence type="predicted"/>
<dbReference type="GeneID" id="27320538"/>